<evidence type="ECO:0000313" key="2">
    <source>
        <dbReference type="Proteomes" id="UP000031056"/>
    </source>
</evidence>
<proteinExistence type="predicted"/>
<protein>
    <submittedName>
        <fullName evidence="1">Uncharacterized protein</fullName>
    </submittedName>
</protein>
<dbReference type="RefSeq" id="XP_014562881.1">
    <property type="nucleotide sequence ID" value="XM_014707395.1"/>
</dbReference>
<organism evidence="1 2">
    <name type="scientific">Ordospora colligata OC4</name>
    <dbReference type="NCBI Taxonomy" id="1354746"/>
    <lineage>
        <taxon>Eukaryota</taxon>
        <taxon>Fungi</taxon>
        <taxon>Fungi incertae sedis</taxon>
        <taxon>Microsporidia</taxon>
        <taxon>Ordosporidae</taxon>
        <taxon>Ordospora</taxon>
    </lineage>
</organism>
<gene>
    <name evidence="1" type="ORF">M896_120580</name>
</gene>
<sequence>MEHWVMNFLSINQNHVDVSDYEKFFVHFRRYLNENPCVHKKVARILVKSLRVFKNKALLSISYRLLCDIDAKISIRSAVMQRHFRSKTLRSHMLMLILKLNVREFDGKLKKLLYDPWYECRTFFELMKARKEWVIKLLECKSKELARKQMVTMIHTGIFHNLDYFITYIGDADRSLSFLGFEVFSLFISEFCESKRIQGDTGRDKDVILYESEMFEVRCNHKGVWIQPRRLIKLGCSINFVIHFIEFMAEKKEMHEWIARRDVDAVESVVRKYAEFEGCLRLPDNVWTVQPRRCSTRRICDEQNEDVCFEYLFDGKSHKEAMDCIEI</sequence>
<dbReference type="Proteomes" id="UP000031056">
    <property type="component" value="Unassembled WGS sequence"/>
</dbReference>
<dbReference type="VEuPathDB" id="MicrosporidiaDB:M896_120580"/>
<dbReference type="InParanoid" id="A0A0B2UI06"/>
<dbReference type="AlphaFoldDB" id="A0A0B2UI06"/>
<dbReference type="GeneID" id="26262575"/>
<dbReference type="EMBL" id="JOKQ01000012">
    <property type="protein sequence ID" value="KHN68839.1"/>
    <property type="molecule type" value="Genomic_DNA"/>
</dbReference>
<dbReference type="OrthoDB" id="2190427at2759"/>
<evidence type="ECO:0000313" key="1">
    <source>
        <dbReference type="EMBL" id="KHN68839.1"/>
    </source>
</evidence>
<comment type="caution">
    <text evidence="1">The sequence shown here is derived from an EMBL/GenBank/DDBJ whole genome shotgun (WGS) entry which is preliminary data.</text>
</comment>
<accession>A0A0B2UI06</accession>
<name>A0A0B2UI06_9MICR</name>
<dbReference type="HOGENOM" id="CLU_073878_0_0_1"/>
<reference evidence="1 2" key="1">
    <citation type="journal article" date="2014" name="MBio">
        <title>The Ordospora colligata genome; evolution of extreme reduction in microsporidia and host-to-parasite horizontal gene transfer.</title>
        <authorList>
            <person name="Pombert J.-F."/>
            <person name="Haag K.L."/>
            <person name="Beidas S."/>
            <person name="Ebert D."/>
            <person name="Keeling P.J."/>
        </authorList>
    </citation>
    <scope>NUCLEOTIDE SEQUENCE [LARGE SCALE GENOMIC DNA]</scope>
    <source>
        <strain evidence="1 2">OC4</strain>
    </source>
</reference>
<keyword evidence="2" id="KW-1185">Reference proteome</keyword>